<accession>A0A7I9YRK1</accession>
<evidence type="ECO:0000313" key="3">
    <source>
        <dbReference type="Proteomes" id="UP000465360"/>
    </source>
</evidence>
<protein>
    <submittedName>
        <fullName evidence="2">Uncharacterized protein</fullName>
    </submittedName>
</protein>
<evidence type="ECO:0000313" key="2">
    <source>
        <dbReference type="EMBL" id="GFG91301.1"/>
    </source>
</evidence>
<dbReference type="RefSeq" id="WP_163714230.1">
    <property type="nucleotide sequence ID" value="NZ_BLKZ01000001.1"/>
</dbReference>
<sequence>MLIDSSPGDARPLVDDLPSEALSFDRAQIGWWCLVTAQAIVVIVLFILFVT</sequence>
<keyword evidence="1" id="KW-0812">Transmembrane</keyword>
<keyword evidence="1" id="KW-0472">Membrane</keyword>
<name>A0A7I9YRK1_MYCBU</name>
<dbReference type="AlphaFoldDB" id="A0A7I9YRK1"/>
<proteinExistence type="predicted"/>
<organism evidence="2 3">
    <name type="scientific">Mycobacterium bourgelatii</name>
    <dbReference type="NCBI Taxonomy" id="1273442"/>
    <lineage>
        <taxon>Bacteria</taxon>
        <taxon>Bacillati</taxon>
        <taxon>Actinomycetota</taxon>
        <taxon>Actinomycetes</taxon>
        <taxon>Mycobacteriales</taxon>
        <taxon>Mycobacteriaceae</taxon>
        <taxon>Mycobacterium</taxon>
    </lineage>
</organism>
<evidence type="ECO:0000256" key="1">
    <source>
        <dbReference type="SAM" id="Phobius"/>
    </source>
</evidence>
<dbReference type="Proteomes" id="UP000465360">
    <property type="component" value="Unassembled WGS sequence"/>
</dbReference>
<keyword evidence="3" id="KW-1185">Reference proteome</keyword>
<keyword evidence="1" id="KW-1133">Transmembrane helix</keyword>
<dbReference type="EMBL" id="BLKZ01000001">
    <property type="protein sequence ID" value="GFG91301.1"/>
    <property type="molecule type" value="Genomic_DNA"/>
</dbReference>
<gene>
    <name evidence="2" type="ORF">MBOU_33430</name>
</gene>
<reference evidence="2 3" key="1">
    <citation type="journal article" date="2019" name="Emerg. Microbes Infect.">
        <title>Comprehensive subspecies identification of 175 nontuberculous mycobacteria species based on 7547 genomic profiles.</title>
        <authorList>
            <person name="Matsumoto Y."/>
            <person name="Kinjo T."/>
            <person name="Motooka D."/>
            <person name="Nabeya D."/>
            <person name="Jung N."/>
            <person name="Uechi K."/>
            <person name="Horii T."/>
            <person name="Iida T."/>
            <person name="Fujita J."/>
            <person name="Nakamura S."/>
        </authorList>
    </citation>
    <scope>NUCLEOTIDE SEQUENCE [LARGE SCALE GENOMIC DNA]</scope>
    <source>
        <strain evidence="2 3">JCM 30725</strain>
    </source>
</reference>
<comment type="caution">
    <text evidence="2">The sequence shown here is derived from an EMBL/GenBank/DDBJ whole genome shotgun (WGS) entry which is preliminary data.</text>
</comment>
<feature type="transmembrane region" description="Helical" evidence="1">
    <location>
        <begin position="29"/>
        <end position="50"/>
    </location>
</feature>